<gene>
    <name evidence="7" type="ORF">A1Q2_01099</name>
</gene>
<dbReference type="GO" id="GO:0000981">
    <property type="term" value="F:DNA-binding transcription factor activity, RNA polymerase II-specific"/>
    <property type="evidence" value="ECO:0007669"/>
    <property type="project" value="InterPro"/>
</dbReference>
<dbReference type="STRING" id="1220162.K1VVM8"/>
<keyword evidence="4" id="KW-0539">Nucleus</keyword>
<feature type="compositionally biased region" description="Polar residues" evidence="5">
    <location>
        <begin position="50"/>
        <end position="89"/>
    </location>
</feature>
<accession>K1VVM8</accession>
<feature type="compositionally biased region" description="Low complexity" evidence="5">
    <location>
        <begin position="94"/>
        <end position="128"/>
    </location>
</feature>
<dbReference type="PROSITE" id="PS00463">
    <property type="entry name" value="ZN2_CY6_FUNGAL_1"/>
    <property type="match status" value="1"/>
</dbReference>
<dbReference type="HOGENOM" id="CLU_573885_0_0_1"/>
<evidence type="ECO:0000256" key="3">
    <source>
        <dbReference type="ARBA" id="ARBA00023163"/>
    </source>
</evidence>
<dbReference type="CDD" id="cd00067">
    <property type="entry name" value="GAL4"/>
    <property type="match status" value="1"/>
</dbReference>
<dbReference type="SMART" id="SM00066">
    <property type="entry name" value="GAL4"/>
    <property type="match status" value="1"/>
</dbReference>
<name>K1VVM8_TRIAC</name>
<evidence type="ECO:0000256" key="5">
    <source>
        <dbReference type="SAM" id="MobiDB-lite"/>
    </source>
</evidence>
<feature type="compositionally biased region" description="Polar residues" evidence="5">
    <location>
        <begin position="129"/>
        <end position="147"/>
    </location>
</feature>
<dbReference type="GO" id="GO:0003677">
    <property type="term" value="F:DNA binding"/>
    <property type="evidence" value="ECO:0007669"/>
    <property type="project" value="UniProtKB-KW"/>
</dbReference>
<feature type="compositionally biased region" description="Basic and acidic residues" evidence="5">
    <location>
        <begin position="396"/>
        <end position="408"/>
    </location>
</feature>
<feature type="compositionally biased region" description="Low complexity" evidence="5">
    <location>
        <begin position="1"/>
        <end position="49"/>
    </location>
</feature>
<feature type="compositionally biased region" description="Basic and acidic residues" evidence="5">
    <location>
        <begin position="345"/>
        <end position="358"/>
    </location>
</feature>
<feature type="region of interest" description="Disordered" evidence="5">
    <location>
        <begin position="381"/>
        <end position="408"/>
    </location>
</feature>
<dbReference type="InterPro" id="IPR050675">
    <property type="entry name" value="OAF3"/>
</dbReference>
<dbReference type="AlphaFoldDB" id="K1VVM8"/>
<dbReference type="eggNOG" id="ENOG502SJDI">
    <property type="taxonomic scope" value="Eukaryota"/>
</dbReference>
<dbReference type="Proteomes" id="UP000006757">
    <property type="component" value="Unassembled WGS sequence"/>
</dbReference>
<sequence>MPEASASASPPQPDAAAATAAAPTDATTAAALDVTAQATQSQTPTPADQLQPSSDTLTQQGSSDNLAQQASSDQLAHQPSAELQASADQLAQPADLHQAQQAAEQLQAQQSADQLQQAQQTADQLHQQPTDQLQATDQLHQQSTDQLHQPADLHQAQSADQLHQGQPADLHQAQTDQQHQAQTADQLHQAQADQLHQVWDPNSAQYQHYYTGQYTGADYNVNGVMPLPADHTAYVPGADDYNGVAATLSNWAEASAAAEQNGGLQSLVPQATNGNGLNLADPNVGNGEVPGVPVEKPKKLVLACHFCRGRKLKCDGGRPTCGHCAKRSLTCTYDEQVRRRGPGKRTKEMRERAAREAEAAGLGLHPESLAHLTGAADLNAAALGEPPKKPGRKRKSEATDESDKKPRMDEDVVAAAAAAAANFTHEHVPHSLEHSLTDGSLIDPALTGEALDLPPLEPGTLGQVIQQLHNGGAQQQ</sequence>
<dbReference type="OrthoDB" id="39175at2759"/>
<evidence type="ECO:0000313" key="7">
    <source>
        <dbReference type="EMBL" id="EKD04596.1"/>
    </source>
</evidence>
<evidence type="ECO:0000256" key="1">
    <source>
        <dbReference type="ARBA" id="ARBA00023015"/>
    </source>
</evidence>
<dbReference type="SUPFAM" id="SSF57701">
    <property type="entry name" value="Zn2/Cys6 DNA-binding domain"/>
    <property type="match status" value="1"/>
</dbReference>
<keyword evidence="8" id="KW-1185">Reference proteome</keyword>
<evidence type="ECO:0000259" key="6">
    <source>
        <dbReference type="PROSITE" id="PS50048"/>
    </source>
</evidence>
<organism evidence="7 8">
    <name type="scientific">Trichosporon asahii var. asahii (strain CBS 8904)</name>
    <name type="common">Yeast</name>
    <dbReference type="NCBI Taxonomy" id="1220162"/>
    <lineage>
        <taxon>Eukaryota</taxon>
        <taxon>Fungi</taxon>
        <taxon>Dikarya</taxon>
        <taxon>Basidiomycota</taxon>
        <taxon>Agaricomycotina</taxon>
        <taxon>Tremellomycetes</taxon>
        <taxon>Trichosporonales</taxon>
        <taxon>Trichosporonaceae</taxon>
        <taxon>Trichosporon</taxon>
    </lineage>
</organism>
<dbReference type="InterPro" id="IPR001138">
    <property type="entry name" value="Zn2Cys6_DnaBD"/>
</dbReference>
<comment type="caution">
    <text evidence="7">The sequence shown here is derived from an EMBL/GenBank/DDBJ whole genome shotgun (WGS) entry which is preliminary data.</text>
</comment>
<dbReference type="GO" id="GO:0008270">
    <property type="term" value="F:zinc ion binding"/>
    <property type="evidence" value="ECO:0007669"/>
    <property type="project" value="InterPro"/>
</dbReference>
<dbReference type="EMBL" id="AMBO01000220">
    <property type="protein sequence ID" value="EKD04596.1"/>
    <property type="molecule type" value="Genomic_DNA"/>
</dbReference>
<feature type="region of interest" description="Disordered" evidence="5">
    <location>
        <begin position="1"/>
        <end position="184"/>
    </location>
</feature>
<evidence type="ECO:0000256" key="2">
    <source>
        <dbReference type="ARBA" id="ARBA00023125"/>
    </source>
</evidence>
<keyword evidence="2" id="KW-0238">DNA-binding</keyword>
<evidence type="ECO:0000313" key="8">
    <source>
        <dbReference type="Proteomes" id="UP000006757"/>
    </source>
</evidence>
<evidence type="ECO:0000256" key="4">
    <source>
        <dbReference type="ARBA" id="ARBA00023242"/>
    </source>
</evidence>
<dbReference type="Pfam" id="PF00172">
    <property type="entry name" value="Zn_clus"/>
    <property type="match status" value="1"/>
</dbReference>
<proteinExistence type="predicted"/>
<dbReference type="InParanoid" id="K1VVM8"/>
<dbReference type="PANTHER" id="PTHR31069">
    <property type="entry name" value="OLEATE-ACTIVATED TRANSCRIPTION FACTOR 1-RELATED"/>
    <property type="match status" value="1"/>
</dbReference>
<feature type="compositionally biased region" description="Low complexity" evidence="5">
    <location>
        <begin position="168"/>
        <end position="184"/>
    </location>
</feature>
<dbReference type="Gene3D" id="4.10.240.10">
    <property type="entry name" value="Zn(2)-C6 fungal-type DNA-binding domain"/>
    <property type="match status" value="1"/>
</dbReference>
<keyword evidence="3" id="KW-0804">Transcription</keyword>
<dbReference type="PROSITE" id="PS50048">
    <property type="entry name" value="ZN2_CY6_FUNGAL_2"/>
    <property type="match status" value="1"/>
</dbReference>
<feature type="region of interest" description="Disordered" evidence="5">
    <location>
        <begin position="336"/>
        <end position="358"/>
    </location>
</feature>
<reference evidence="7 8" key="1">
    <citation type="journal article" date="2012" name="Eukaryot. Cell">
        <title>Genome sequence of the Trichosporon asahii environmental strain CBS 8904.</title>
        <authorList>
            <person name="Yang R.Y."/>
            <person name="Li H.T."/>
            <person name="Zhu H."/>
            <person name="Zhou G.P."/>
            <person name="Wang M."/>
            <person name="Wang L."/>
        </authorList>
    </citation>
    <scope>NUCLEOTIDE SEQUENCE [LARGE SCALE GENOMIC DNA]</scope>
    <source>
        <strain evidence="7 8">CBS 8904</strain>
    </source>
</reference>
<dbReference type="PANTHER" id="PTHR31069:SF32">
    <property type="entry name" value="ARGININE METABOLISM REGULATION PROTEIN II"/>
    <property type="match status" value="1"/>
</dbReference>
<keyword evidence="1" id="KW-0805">Transcription regulation</keyword>
<protein>
    <recommendedName>
        <fullName evidence="6">Zn(2)-C6 fungal-type domain-containing protein</fullName>
    </recommendedName>
</protein>
<dbReference type="InterPro" id="IPR036864">
    <property type="entry name" value="Zn2-C6_fun-type_DNA-bd_sf"/>
</dbReference>
<feature type="domain" description="Zn(2)-C6 fungal-type" evidence="6">
    <location>
        <begin position="303"/>
        <end position="333"/>
    </location>
</feature>
<feature type="compositionally biased region" description="Polar residues" evidence="5">
    <location>
        <begin position="155"/>
        <end position="164"/>
    </location>
</feature>